<feature type="domain" description="NADP-dependent oxidoreductase" evidence="1">
    <location>
        <begin position="42"/>
        <end position="339"/>
    </location>
</feature>
<dbReference type="PANTHER" id="PTHR43312">
    <property type="entry name" value="D-THREO-ALDOSE 1-DEHYDROGENASE"/>
    <property type="match status" value="1"/>
</dbReference>
<dbReference type="Pfam" id="PF00248">
    <property type="entry name" value="Aldo_ket_red"/>
    <property type="match status" value="1"/>
</dbReference>
<geneLocation type="plasmid" evidence="2">
    <name>unnamed1</name>
</geneLocation>
<keyword evidence="2" id="KW-0614">Plasmid</keyword>
<reference evidence="2" key="1">
    <citation type="submission" date="2022-10" db="EMBL/GenBank/DDBJ databases">
        <title>The complete genomes of actinobacterial strains from the NBC collection.</title>
        <authorList>
            <person name="Joergensen T.S."/>
            <person name="Alvarez Arevalo M."/>
            <person name="Sterndorff E.B."/>
            <person name="Faurdal D."/>
            <person name="Vuksanovic O."/>
            <person name="Mourched A.-S."/>
            <person name="Charusanti P."/>
            <person name="Shaw S."/>
            <person name="Blin K."/>
            <person name="Weber T."/>
        </authorList>
    </citation>
    <scope>NUCLEOTIDE SEQUENCE [LARGE SCALE GENOMIC DNA]</scope>
    <source>
        <strain evidence="2">NBC 01686</strain>
        <plasmid evidence="2">unnamed1</plasmid>
    </source>
</reference>
<proteinExistence type="predicted"/>
<sequence>MTYLLPERPAHESEHTVTLSPRFLAGMTVHPLGVGCRPIGGLVTGTGTSPSRSELQDDDARDGLKWAVKRGATVFDTADIYGLGHSERLVGQALAHDRDKVCITTRVAFRGTAAHLYAPPHLRHQLEQTLENLQTDYLDVVFLDADSLGDCFLEDAAVTVKDLRARRLIRAVGLSLPSQSAASDPAAGARLARVLDTMEPDVLAVRYNGLTGEPYIAGEELFAYAARKQLPVLVGEPLARGLLTGKYCTTPPFTPVVTPSGQRFNAEQLAVVHHGLEPLRQHFGEDPAVLARLALMFCLDRYDRAIVLAGFSTSDQLETNFALTDEPLSADDLALVDDSYRRLRTRLSSIGATGSPVS</sequence>
<dbReference type="PANTHER" id="PTHR43312:SF1">
    <property type="entry name" value="NADP-DEPENDENT OXIDOREDUCTASE DOMAIN-CONTAINING PROTEIN"/>
    <property type="match status" value="1"/>
</dbReference>
<name>A0ABZ1YID0_9ACTN</name>
<dbReference type="RefSeq" id="WP_395759920.1">
    <property type="nucleotide sequence ID" value="NZ_CP109208.1"/>
</dbReference>
<evidence type="ECO:0000259" key="1">
    <source>
        <dbReference type="Pfam" id="PF00248"/>
    </source>
</evidence>
<dbReference type="Gene3D" id="3.20.20.100">
    <property type="entry name" value="NADP-dependent oxidoreductase domain"/>
    <property type="match status" value="1"/>
</dbReference>
<gene>
    <name evidence="2" type="ORF">OIE82_35290</name>
</gene>
<dbReference type="InterPro" id="IPR053135">
    <property type="entry name" value="AKR2_Oxidoreductase"/>
</dbReference>
<protein>
    <submittedName>
        <fullName evidence="2">Aldo/keto reductase</fullName>
    </submittedName>
</protein>
<dbReference type="EMBL" id="CP109208">
    <property type="protein sequence ID" value="WUU58446.1"/>
    <property type="molecule type" value="Genomic_DNA"/>
</dbReference>
<evidence type="ECO:0000313" key="2">
    <source>
        <dbReference type="EMBL" id="WUU58446.1"/>
    </source>
</evidence>
<organism evidence="2">
    <name type="scientific">Streptomyces althioticus</name>
    <dbReference type="NCBI Taxonomy" id="83380"/>
    <lineage>
        <taxon>Bacteria</taxon>
        <taxon>Bacillati</taxon>
        <taxon>Actinomycetota</taxon>
        <taxon>Actinomycetes</taxon>
        <taxon>Kitasatosporales</taxon>
        <taxon>Streptomycetaceae</taxon>
        <taxon>Streptomyces</taxon>
        <taxon>Streptomyces althioticus group</taxon>
    </lineage>
</organism>
<dbReference type="InterPro" id="IPR036812">
    <property type="entry name" value="NAD(P)_OxRdtase_dom_sf"/>
</dbReference>
<dbReference type="InterPro" id="IPR023210">
    <property type="entry name" value="NADP_OxRdtase_dom"/>
</dbReference>
<dbReference type="SUPFAM" id="SSF51430">
    <property type="entry name" value="NAD(P)-linked oxidoreductase"/>
    <property type="match status" value="1"/>
</dbReference>
<accession>A0ABZ1YID0</accession>